<protein>
    <submittedName>
        <fullName evidence="1">Uncharacterized protein</fullName>
    </submittedName>
</protein>
<reference evidence="2" key="1">
    <citation type="submission" date="2011-06" db="EMBL/GenBank/DDBJ databases">
        <title>Complete genome sequence of Paenibacillus mucilaginosus KNP414.</title>
        <authorList>
            <person name="Wang J."/>
            <person name="Hu S."/>
            <person name="Hu X."/>
            <person name="Zhang B."/>
            <person name="Dong D."/>
            <person name="Zhang S."/>
            <person name="Zhao K."/>
            <person name="Wu D."/>
        </authorList>
    </citation>
    <scope>NUCLEOTIDE SEQUENCE [LARGE SCALE GENOMIC DNA]</scope>
    <source>
        <strain evidence="2">KNP414</strain>
    </source>
</reference>
<evidence type="ECO:0000313" key="1">
    <source>
        <dbReference type="EMBL" id="AEI39481.1"/>
    </source>
</evidence>
<dbReference type="EMBL" id="CP002869">
    <property type="protein sequence ID" value="AEI39481.1"/>
    <property type="molecule type" value="Genomic_DNA"/>
</dbReference>
<dbReference type="HOGENOM" id="CLU_3357423_0_0_9"/>
<gene>
    <name evidence="1" type="ordered locus">KNP414_00891</name>
</gene>
<organism evidence="1 2">
    <name type="scientific">Paenibacillus mucilaginosus (strain KNP414)</name>
    <dbReference type="NCBI Taxonomy" id="1036673"/>
    <lineage>
        <taxon>Bacteria</taxon>
        <taxon>Bacillati</taxon>
        <taxon>Bacillota</taxon>
        <taxon>Bacilli</taxon>
        <taxon>Bacillales</taxon>
        <taxon>Paenibacillaceae</taxon>
        <taxon>Paenibacillus</taxon>
    </lineage>
</organism>
<accession>F8F7J6</accession>
<dbReference type="AlphaFoldDB" id="F8F7J6"/>
<dbReference type="KEGG" id="pms:KNP414_00891"/>
<name>F8F7J6_PAEMK</name>
<evidence type="ECO:0000313" key="2">
    <source>
        <dbReference type="Proteomes" id="UP000006620"/>
    </source>
</evidence>
<proteinExistence type="predicted"/>
<dbReference type="PATRIC" id="fig|1036673.3.peg.795"/>
<sequence>MEFYFLRKPIERYHRCRYLPIKEAALGWEADRENLLLKSTR</sequence>
<dbReference type="Proteomes" id="UP000006620">
    <property type="component" value="Chromosome"/>
</dbReference>
<reference evidence="1 2" key="2">
    <citation type="journal article" date="2013" name="Genome Announc.">
        <title>Genome Sequence of Growth-Improving Paenibacillus mucilaginosus Strain KNP414.</title>
        <authorList>
            <person name="Lu J.J."/>
            <person name="Wang J.F."/>
            <person name="Hu X.F."/>
        </authorList>
    </citation>
    <scope>NUCLEOTIDE SEQUENCE [LARGE SCALE GENOMIC DNA]</scope>
    <source>
        <strain evidence="1 2">KNP414</strain>
    </source>
</reference>